<evidence type="ECO:0000256" key="1">
    <source>
        <dbReference type="SAM" id="MobiDB-lite"/>
    </source>
</evidence>
<name>A0A402A6D7_9CHLR</name>
<gene>
    <name evidence="2" type="ORF">KTT_44100</name>
</gene>
<evidence type="ECO:0000313" key="3">
    <source>
        <dbReference type="Proteomes" id="UP000287352"/>
    </source>
</evidence>
<keyword evidence="3" id="KW-1185">Reference proteome</keyword>
<sequence>MWETARALATLLDDMPFTIEADTLAEEHTLCSRLNCENSNHCGILPDRWSRHKRNIQSASGYEGYSQARRSASEGTSISEG</sequence>
<feature type="compositionally biased region" description="Polar residues" evidence="1">
    <location>
        <begin position="68"/>
        <end position="81"/>
    </location>
</feature>
<accession>A0A402A6D7</accession>
<protein>
    <submittedName>
        <fullName evidence="2">Uncharacterized protein</fullName>
    </submittedName>
</protein>
<proteinExistence type="predicted"/>
<dbReference type="AlphaFoldDB" id="A0A402A6D7"/>
<dbReference type="EMBL" id="BIFR01000002">
    <property type="protein sequence ID" value="GCE14551.1"/>
    <property type="molecule type" value="Genomic_DNA"/>
</dbReference>
<organism evidence="2 3">
    <name type="scientific">Tengunoibacter tsumagoiensis</name>
    <dbReference type="NCBI Taxonomy" id="2014871"/>
    <lineage>
        <taxon>Bacteria</taxon>
        <taxon>Bacillati</taxon>
        <taxon>Chloroflexota</taxon>
        <taxon>Ktedonobacteria</taxon>
        <taxon>Ktedonobacterales</taxon>
        <taxon>Dictyobacteraceae</taxon>
        <taxon>Tengunoibacter</taxon>
    </lineage>
</organism>
<evidence type="ECO:0000313" key="2">
    <source>
        <dbReference type="EMBL" id="GCE14551.1"/>
    </source>
</evidence>
<feature type="region of interest" description="Disordered" evidence="1">
    <location>
        <begin position="60"/>
        <end position="81"/>
    </location>
</feature>
<dbReference type="Proteomes" id="UP000287352">
    <property type="component" value="Unassembled WGS sequence"/>
</dbReference>
<comment type="caution">
    <text evidence="2">The sequence shown here is derived from an EMBL/GenBank/DDBJ whole genome shotgun (WGS) entry which is preliminary data.</text>
</comment>
<reference evidence="3" key="1">
    <citation type="submission" date="2018-12" db="EMBL/GenBank/DDBJ databases">
        <title>Tengunoibacter tsumagoiensis gen. nov., sp. nov., Dictyobacter kobayashii sp. nov., D. alpinus sp. nov., and D. joshuensis sp. nov. and description of Dictyobacteraceae fam. nov. within the order Ktedonobacterales isolated from Tengu-no-mugimeshi.</title>
        <authorList>
            <person name="Wang C.M."/>
            <person name="Zheng Y."/>
            <person name="Sakai Y."/>
            <person name="Toyoda A."/>
            <person name="Minakuchi Y."/>
            <person name="Abe K."/>
            <person name="Yokota A."/>
            <person name="Yabe S."/>
        </authorList>
    </citation>
    <scope>NUCLEOTIDE SEQUENCE [LARGE SCALE GENOMIC DNA]</scope>
    <source>
        <strain evidence="3">Uno3</strain>
    </source>
</reference>